<reference evidence="1" key="1">
    <citation type="submission" date="2012-05" db="EMBL/GenBank/DDBJ databases">
        <authorList>
            <person name="Krishnakumar V."/>
            <person name="Cheung F."/>
            <person name="Xiao Y."/>
            <person name="Chan A."/>
            <person name="Moskal W.A."/>
            <person name="Town C.D."/>
        </authorList>
    </citation>
    <scope>NUCLEOTIDE SEQUENCE</scope>
</reference>
<organism evidence="1">
    <name type="scientific">Lotus japonicus</name>
    <name type="common">Lotus corniculatus var. japonicus</name>
    <dbReference type="NCBI Taxonomy" id="34305"/>
    <lineage>
        <taxon>Eukaryota</taxon>
        <taxon>Viridiplantae</taxon>
        <taxon>Streptophyta</taxon>
        <taxon>Embryophyta</taxon>
        <taxon>Tracheophyta</taxon>
        <taxon>Spermatophyta</taxon>
        <taxon>Magnoliopsida</taxon>
        <taxon>eudicotyledons</taxon>
        <taxon>Gunneridae</taxon>
        <taxon>Pentapetalae</taxon>
        <taxon>rosids</taxon>
        <taxon>fabids</taxon>
        <taxon>Fabales</taxon>
        <taxon>Fabaceae</taxon>
        <taxon>Papilionoideae</taxon>
        <taxon>50 kb inversion clade</taxon>
        <taxon>NPAAA clade</taxon>
        <taxon>Hologalegina</taxon>
        <taxon>robinioid clade</taxon>
        <taxon>Loteae</taxon>
        <taxon>Lotus</taxon>
    </lineage>
</organism>
<accession>I3TAA4</accession>
<sequence>MLAGIQIQCQVGWSAGQHHTFGNHFPNSRKFETRNLTESKVVFQLEKLKSASRNVPTGNFLLLILNQSPRILIQNLRSRNVISGKSQANCQIQIRKIHKVFLKRLNGT</sequence>
<protein>
    <submittedName>
        <fullName evidence="1">Uncharacterized protein</fullName>
    </submittedName>
</protein>
<dbReference type="AlphaFoldDB" id="I3TAA4"/>
<evidence type="ECO:0000313" key="1">
    <source>
        <dbReference type="EMBL" id="AFK49446.1"/>
    </source>
</evidence>
<name>I3TAA4_LOTJA</name>
<proteinExistence type="evidence at transcript level"/>
<dbReference type="EMBL" id="BT149652">
    <property type="protein sequence ID" value="AFK49446.1"/>
    <property type="molecule type" value="mRNA"/>
</dbReference>